<gene>
    <name evidence="2" type="ORF">ACFQBT_11085</name>
</gene>
<organism evidence="2 3">
    <name type="scientific">Branchiibius cervicis</name>
    <dbReference type="NCBI Taxonomy" id="908252"/>
    <lineage>
        <taxon>Bacteria</taxon>
        <taxon>Bacillati</taxon>
        <taxon>Actinomycetota</taxon>
        <taxon>Actinomycetes</taxon>
        <taxon>Micrococcales</taxon>
        <taxon>Dermacoccaceae</taxon>
        <taxon>Branchiibius</taxon>
    </lineage>
</organism>
<evidence type="ECO:0000313" key="2">
    <source>
        <dbReference type="EMBL" id="MFC6714328.1"/>
    </source>
</evidence>
<dbReference type="InterPro" id="IPR054817">
    <property type="entry name" value="Glycosyl_F510_1955-like"/>
</dbReference>
<dbReference type="CDD" id="cd15482">
    <property type="entry name" value="Sialidase_non-viral"/>
    <property type="match status" value="1"/>
</dbReference>
<dbReference type="InterPro" id="IPR015943">
    <property type="entry name" value="WD40/YVTN_repeat-like_dom_sf"/>
</dbReference>
<dbReference type="RefSeq" id="WP_377822704.1">
    <property type="nucleotide sequence ID" value="NZ_JBHSWJ010000002.1"/>
</dbReference>
<dbReference type="PROSITE" id="PS51257">
    <property type="entry name" value="PROKAR_LIPOPROTEIN"/>
    <property type="match status" value="1"/>
</dbReference>
<dbReference type="SUPFAM" id="SSF110296">
    <property type="entry name" value="Oligoxyloglucan reducing end-specific cellobiohydrolase"/>
    <property type="match status" value="1"/>
</dbReference>
<evidence type="ECO:0000313" key="3">
    <source>
        <dbReference type="Proteomes" id="UP001596356"/>
    </source>
</evidence>
<feature type="signal peptide" evidence="1">
    <location>
        <begin position="1"/>
        <end position="22"/>
    </location>
</feature>
<name>A0ABW2ATW3_9MICO</name>
<dbReference type="Proteomes" id="UP001596356">
    <property type="component" value="Unassembled WGS sequence"/>
</dbReference>
<evidence type="ECO:0000256" key="1">
    <source>
        <dbReference type="SAM" id="SignalP"/>
    </source>
</evidence>
<feature type="chain" id="PRO_5046203632" evidence="1">
    <location>
        <begin position="23"/>
        <end position="303"/>
    </location>
</feature>
<keyword evidence="1" id="KW-0732">Signal</keyword>
<protein>
    <submittedName>
        <fullName evidence="2">F510_1955 family glycosylhydrolase</fullName>
    </submittedName>
</protein>
<comment type="caution">
    <text evidence="2">The sequence shown here is derived from an EMBL/GenBank/DDBJ whole genome shotgun (WGS) entry which is preliminary data.</text>
</comment>
<sequence>MTIPLRRTTAAATAILGLAVLAACTSTPTTAPKLTATTTTPSTTSPTTFATPAEVQQPVAITHIHAVARDPKTDELLLATHEGLFRQVDGELRQNGPIIDLMSFAVGPDGTYYASGHPGVGVDLPQPVGLLTSTDAGRTWQVASRGGESDFHALAVGPKSVTGFDGALRTSTDRRTWTTHSIAAPPRALAAAPTSGTLLATTSAGLLISGDDGGSWRKLASPEAALLVAWADERTIVTATTGGHLATSNDAGATWTLHPKSIGAAEALFAQHGTDGQLEIIVVVDGKVLRITEAGETAETLVS</sequence>
<dbReference type="EMBL" id="JBHSWJ010000002">
    <property type="protein sequence ID" value="MFC6714328.1"/>
    <property type="molecule type" value="Genomic_DNA"/>
</dbReference>
<accession>A0ABW2ATW3</accession>
<keyword evidence="3" id="KW-1185">Reference proteome</keyword>
<reference evidence="3" key="1">
    <citation type="journal article" date="2019" name="Int. J. Syst. Evol. Microbiol.">
        <title>The Global Catalogue of Microorganisms (GCM) 10K type strain sequencing project: providing services to taxonomists for standard genome sequencing and annotation.</title>
        <authorList>
            <consortium name="The Broad Institute Genomics Platform"/>
            <consortium name="The Broad Institute Genome Sequencing Center for Infectious Disease"/>
            <person name="Wu L."/>
            <person name="Ma J."/>
        </authorList>
    </citation>
    <scope>NUCLEOTIDE SEQUENCE [LARGE SCALE GENOMIC DNA]</scope>
    <source>
        <strain evidence="3">NBRC 106593</strain>
    </source>
</reference>
<dbReference type="NCBIfam" id="NF045728">
    <property type="entry name" value="glycosyl_F510_1955"/>
    <property type="match status" value="1"/>
</dbReference>
<proteinExistence type="predicted"/>
<dbReference type="Gene3D" id="2.130.10.10">
    <property type="entry name" value="YVTN repeat-like/Quinoprotein amine dehydrogenase"/>
    <property type="match status" value="1"/>
</dbReference>